<dbReference type="Gene3D" id="1.25.40.390">
    <property type="match status" value="1"/>
</dbReference>
<evidence type="ECO:0000256" key="1">
    <source>
        <dbReference type="ARBA" id="ARBA00004442"/>
    </source>
</evidence>
<evidence type="ECO:0000313" key="8">
    <source>
        <dbReference type="Proteomes" id="UP001464555"/>
    </source>
</evidence>
<gene>
    <name evidence="7" type="ORF">AAEO56_03650</name>
</gene>
<organism evidence="7 8">
    <name type="scientific">Flavobacterium arundinis</name>
    <dbReference type="NCBI Taxonomy" id="3139143"/>
    <lineage>
        <taxon>Bacteria</taxon>
        <taxon>Pseudomonadati</taxon>
        <taxon>Bacteroidota</taxon>
        <taxon>Flavobacteriia</taxon>
        <taxon>Flavobacteriales</taxon>
        <taxon>Flavobacteriaceae</taxon>
        <taxon>Flavobacterium</taxon>
    </lineage>
</organism>
<evidence type="ECO:0000256" key="2">
    <source>
        <dbReference type="ARBA" id="ARBA00006275"/>
    </source>
</evidence>
<comment type="similarity">
    <text evidence="2">Belongs to the SusD family.</text>
</comment>
<keyword evidence="3" id="KW-0732">Signal</keyword>
<dbReference type="InterPro" id="IPR011990">
    <property type="entry name" value="TPR-like_helical_dom_sf"/>
</dbReference>
<dbReference type="PROSITE" id="PS51257">
    <property type="entry name" value="PROKAR_LIPOPROTEIN"/>
    <property type="match status" value="1"/>
</dbReference>
<reference evidence="7 8" key="1">
    <citation type="submission" date="2024-04" db="EMBL/GenBank/DDBJ databases">
        <title>Flavobacterium sp. DGU11 16S ribosomal RNA gene Genome sequencing and assembly.</title>
        <authorList>
            <person name="Park S."/>
        </authorList>
    </citation>
    <scope>NUCLEOTIDE SEQUENCE [LARGE SCALE GENOMIC DNA]</scope>
    <source>
        <strain evidence="7 8">DGU11</strain>
    </source>
</reference>
<dbReference type="Pfam" id="PF07980">
    <property type="entry name" value="SusD_RagB"/>
    <property type="match status" value="1"/>
</dbReference>
<comment type="caution">
    <text evidence="7">The sequence shown here is derived from an EMBL/GenBank/DDBJ whole genome shotgun (WGS) entry which is preliminary data.</text>
</comment>
<evidence type="ECO:0000256" key="5">
    <source>
        <dbReference type="ARBA" id="ARBA00023237"/>
    </source>
</evidence>
<evidence type="ECO:0000256" key="4">
    <source>
        <dbReference type="ARBA" id="ARBA00023136"/>
    </source>
</evidence>
<dbReference type="EMBL" id="JBBYHR010000002">
    <property type="protein sequence ID" value="MEL1243344.1"/>
    <property type="molecule type" value="Genomic_DNA"/>
</dbReference>
<accession>A0ABU9HTB9</accession>
<dbReference type="Proteomes" id="UP001464555">
    <property type="component" value="Unassembled WGS sequence"/>
</dbReference>
<dbReference type="RefSeq" id="WP_341695665.1">
    <property type="nucleotide sequence ID" value="NZ_JBBYHR010000002.1"/>
</dbReference>
<keyword evidence="5" id="KW-0998">Cell outer membrane</keyword>
<evidence type="ECO:0000313" key="7">
    <source>
        <dbReference type="EMBL" id="MEL1243344.1"/>
    </source>
</evidence>
<protein>
    <submittedName>
        <fullName evidence="7">RagB/SusD family nutrient uptake outer membrane protein</fullName>
    </submittedName>
</protein>
<feature type="domain" description="RagB/SusD" evidence="6">
    <location>
        <begin position="386"/>
        <end position="517"/>
    </location>
</feature>
<keyword evidence="8" id="KW-1185">Reference proteome</keyword>
<name>A0ABU9HTB9_9FLAO</name>
<evidence type="ECO:0000256" key="3">
    <source>
        <dbReference type="ARBA" id="ARBA00022729"/>
    </source>
</evidence>
<comment type="subcellular location">
    <subcellularLocation>
        <location evidence="1">Cell outer membrane</location>
    </subcellularLocation>
</comment>
<keyword evidence="4" id="KW-0472">Membrane</keyword>
<sequence>MKNLKLILFVITGALFVACDDAIDITQPSELPPNLVYQTVSDMQLGLNGVYASMPGENQIYFTSLFTDEVALGVSNGGQGTDGALAFLLNPATSGDAANMWLENYALINAANRLIYGLENVVIQPDDDTTTVNEDETAWYNHILAQAHALRAYGYLNLLTFFSEDMKNDSSLGVMLFDFIPVDYKVKLPRSTTGEIFDFIDADLAFAESNLSVNNPQPGDNFDEPIVEATSYVRKDFITAFKARMAAYRGDYGTSKTFVDQLVATGSYALANKTQYKAIWTDAGVQEVIFKIQKRNPGGNTTGNFSQLWSSVNSTVTGSPFFEVNRALFNLVNSASDVRQKVIVDASAFPNYVLPDYANANALVYKAQDVLPVGKYPGSESLTFLNDIKVFRMSEMYLLRAEYYASIGDIPNAIADVNRIRTARIAASANINPTGLTIQQVWAFILRERRMELAFEGHRYVDIRRLGTLAGQGVDRDPRDCAFNGFCTLPATDYRFIMPIPRLETAANPNIQQNPNY</sequence>
<dbReference type="InterPro" id="IPR012944">
    <property type="entry name" value="SusD_RagB_dom"/>
</dbReference>
<evidence type="ECO:0000259" key="6">
    <source>
        <dbReference type="Pfam" id="PF07980"/>
    </source>
</evidence>
<proteinExistence type="inferred from homology"/>
<dbReference type="SUPFAM" id="SSF48452">
    <property type="entry name" value="TPR-like"/>
    <property type="match status" value="1"/>
</dbReference>